<evidence type="ECO:0000313" key="4">
    <source>
        <dbReference type="Proteomes" id="UP001216558"/>
    </source>
</evidence>
<gene>
    <name evidence="3" type="ORF">OIK40_03675</name>
</gene>
<dbReference type="NCBIfam" id="TIGR00251">
    <property type="entry name" value="DUF167 family protein"/>
    <property type="match status" value="1"/>
</dbReference>
<dbReference type="PANTHER" id="PTHR13420">
    <property type="entry name" value="UPF0235 PROTEIN C15ORF40"/>
    <property type="match status" value="1"/>
</dbReference>
<keyword evidence="4" id="KW-1185">Reference proteome</keyword>
<evidence type="ECO:0000256" key="1">
    <source>
        <dbReference type="ARBA" id="ARBA00010364"/>
    </source>
</evidence>
<proteinExistence type="inferred from homology"/>
<dbReference type="InterPro" id="IPR036591">
    <property type="entry name" value="YggU-like_sf"/>
</dbReference>
<dbReference type="Proteomes" id="UP001216558">
    <property type="component" value="Unassembled WGS sequence"/>
</dbReference>
<comment type="caution">
    <text evidence="3">The sequence shown here is derived from an EMBL/GenBank/DDBJ whole genome shotgun (WGS) entry which is preliminary data.</text>
</comment>
<sequence>MARPGPSLPAADDLRARIDPQGRLAVKVTPGAREEAVTLVGAAVLVKVRAPADKGAANEAVAGLLASALGIPRSRLALLRGATSRQKLFRVET</sequence>
<dbReference type="SUPFAM" id="SSF69786">
    <property type="entry name" value="YggU-like"/>
    <property type="match status" value="1"/>
</dbReference>
<dbReference type="InterPro" id="IPR003746">
    <property type="entry name" value="DUF167"/>
</dbReference>
<comment type="similarity">
    <text evidence="1 2">Belongs to the UPF0235 family.</text>
</comment>
<organism evidence="3 4">
    <name type="scientific">Erythrobacter fulvus</name>
    <dbReference type="NCBI Taxonomy" id="2987523"/>
    <lineage>
        <taxon>Bacteria</taxon>
        <taxon>Pseudomonadati</taxon>
        <taxon>Pseudomonadota</taxon>
        <taxon>Alphaproteobacteria</taxon>
        <taxon>Sphingomonadales</taxon>
        <taxon>Erythrobacteraceae</taxon>
        <taxon>Erythrobacter/Porphyrobacter group</taxon>
        <taxon>Erythrobacter</taxon>
    </lineage>
</organism>
<name>A0ABT5JM94_9SPHN</name>
<protein>
    <recommendedName>
        <fullName evidence="2">UPF0235 protein OIK40_03675</fullName>
    </recommendedName>
</protein>
<dbReference type="Gene3D" id="3.30.1200.10">
    <property type="entry name" value="YggU-like"/>
    <property type="match status" value="1"/>
</dbReference>
<dbReference type="HAMAP" id="MF_00634">
    <property type="entry name" value="UPF0235"/>
    <property type="match status" value="1"/>
</dbReference>
<dbReference type="EMBL" id="JAQQXQ010000002">
    <property type="protein sequence ID" value="MDC8753738.1"/>
    <property type="molecule type" value="Genomic_DNA"/>
</dbReference>
<dbReference type="PANTHER" id="PTHR13420:SF7">
    <property type="entry name" value="UPF0235 PROTEIN C15ORF40"/>
    <property type="match status" value="1"/>
</dbReference>
<accession>A0ABT5JM94</accession>
<evidence type="ECO:0000313" key="3">
    <source>
        <dbReference type="EMBL" id="MDC8753738.1"/>
    </source>
</evidence>
<reference evidence="3 4" key="1">
    <citation type="submission" date="2022-10" db="EMBL/GenBank/DDBJ databases">
        <title>Erythrobacter sp. sf7 Genome sequencing.</title>
        <authorList>
            <person name="Park S."/>
        </authorList>
    </citation>
    <scope>NUCLEOTIDE SEQUENCE [LARGE SCALE GENOMIC DNA]</scope>
    <source>
        <strain evidence="4">sf7</strain>
    </source>
</reference>
<evidence type="ECO:0000256" key="2">
    <source>
        <dbReference type="HAMAP-Rule" id="MF_00634"/>
    </source>
</evidence>
<dbReference type="RefSeq" id="WP_273676319.1">
    <property type="nucleotide sequence ID" value="NZ_JAQQXQ010000002.1"/>
</dbReference>
<dbReference type="SMART" id="SM01152">
    <property type="entry name" value="DUF167"/>
    <property type="match status" value="1"/>
</dbReference>
<dbReference type="Pfam" id="PF02594">
    <property type="entry name" value="DUF167"/>
    <property type="match status" value="1"/>
</dbReference>